<evidence type="ECO:0000256" key="8">
    <source>
        <dbReference type="ARBA" id="ARBA00022991"/>
    </source>
</evidence>
<dbReference type="PANTHER" id="PTHR28286">
    <property type="match status" value="1"/>
</dbReference>
<comment type="similarity">
    <text evidence="2">Belongs to the archaeal/bacterial/fungal opsin family.</text>
</comment>
<dbReference type="SUPFAM" id="SSF81321">
    <property type="entry name" value="Family A G protein-coupled receptor-like"/>
    <property type="match status" value="1"/>
</dbReference>
<dbReference type="GO" id="GO:0016020">
    <property type="term" value="C:membrane"/>
    <property type="evidence" value="ECO:0007669"/>
    <property type="project" value="UniProtKB-SubCell"/>
</dbReference>
<keyword evidence="7 11" id="KW-1133">Transmembrane helix</keyword>
<dbReference type="GO" id="GO:0007602">
    <property type="term" value="P:phototransduction"/>
    <property type="evidence" value="ECO:0007669"/>
    <property type="project" value="UniProtKB-KW"/>
</dbReference>
<dbReference type="AlphaFoldDB" id="A0AAE3LEW5"/>
<reference evidence="13" key="1">
    <citation type="submission" date="2023-02" db="EMBL/GenBank/DDBJ databases">
        <title>Enrichment on poylsaccharides allowed isolation of novel metabolic and taxonomic groups of Haloarchaea.</title>
        <authorList>
            <person name="Sorokin D.Y."/>
            <person name="Elcheninov A.G."/>
            <person name="Khizhniak T.V."/>
            <person name="Kolganova T.V."/>
            <person name="Kublanov I.V."/>
        </authorList>
    </citation>
    <scope>NUCLEOTIDE SEQUENCE</scope>
    <source>
        <strain evidence="12 14">HArc-curdl5-1</strain>
        <strain evidence="13">HArc-curdl7</strain>
    </source>
</reference>
<dbReference type="EMBL" id="JAOPKC010000003">
    <property type="protein sequence ID" value="MCU4717451.1"/>
    <property type="molecule type" value="Genomic_DNA"/>
</dbReference>
<dbReference type="Gene3D" id="1.20.1070.10">
    <property type="entry name" value="Rhodopsin 7-helix transmembrane proteins"/>
    <property type="match status" value="1"/>
</dbReference>
<dbReference type="Proteomes" id="UP001209746">
    <property type="component" value="Unassembled WGS sequence"/>
</dbReference>
<keyword evidence="4" id="KW-0716">Sensory transduction</keyword>
<keyword evidence="14" id="KW-1185">Reference proteome</keyword>
<evidence type="ECO:0000256" key="10">
    <source>
        <dbReference type="ARBA" id="ARBA00023170"/>
    </source>
</evidence>
<evidence type="ECO:0000256" key="2">
    <source>
        <dbReference type="ARBA" id="ARBA00008130"/>
    </source>
</evidence>
<feature type="transmembrane region" description="Helical" evidence="11">
    <location>
        <begin position="26"/>
        <end position="47"/>
    </location>
</feature>
<accession>A0AAE3LEW5</accession>
<dbReference type="PROSITE" id="PS00950">
    <property type="entry name" value="BACTERIAL_OPSIN_1"/>
    <property type="match status" value="1"/>
</dbReference>
<evidence type="ECO:0000256" key="5">
    <source>
        <dbReference type="ARBA" id="ARBA00022692"/>
    </source>
</evidence>
<evidence type="ECO:0000313" key="15">
    <source>
        <dbReference type="Proteomes" id="UP001209746"/>
    </source>
</evidence>
<dbReference type="GO" id="GO:0009881">
    <property type="term" value="F:photoreceptor activity"/>
    <property type="evidence" value="ECO:0007669"/>
    <property type="project" value="UniProtKB-KW"/>
</dbReference>
<dbReference type="EMBL" id="JAOPKD010000004">
    <property type="protein sequence ID" value="MCU4726615.1"/>
    <property type="molecule type" value="Genomic_DNA"/>
</dbReference>
<dbReference type="PANTHER" id="PTHR28286:SF2">
    <property type="entry name" value="BACTERIORHODOPSIN _OPSIN, NOPA (EUROFUNG)"/>
    <property type="match status" value="1"/>
</dbReference>
<protein>
    <submittedName>
        <fullName evidence="13">Bacteriorhodopsin</fullName>
    </submittedName>
</protein>
<dbReference type="GO" id="GO:0005216">
    <property type="term" value="F:monoatomic ion channel activity"/>
    <property type="evidence" value="ECO:0007669"/>
    <property type="project" value="InterPro"/>
</dbReference>
<keyword evidence="8" id="KW-0157">Chromophore</keyword>
<dbReference type="Proteomes" id="UP001208186">
    <property type="component" value="Unassembled WGS sequence"/>
</dbReference>
<dbReference type="InterPro" id="IPR018229">
    <property type="entry name" value="Rhodopsin_retinal_BS"/>
</dbReference>
<keyword evidence="10" id="KW-0675">Receptor</keyword>
<organism evidence="13 15">
    <name type="scientific">Halapricum hydrolyticum</name>
    <dbReference type="NCBI Taxonomy" id="2979991"/>
    <lineage>
        <taxon>Archaea</taxon>
        <taxon>Methanobacteriati</taxon>
        <taxon>Methanobacteriota</taxon>
        <taxon>Stenosarchaea group</taxon>
        <taxon>Halobacteria</taxon>
        <taxon>Halobacteriales</taxon>
        <taxon>Haloarculaceae</taxon>
        <taxon>Halapricum</taxon>
    </lineage>
</organism>
<evidence type="ECO:0000256" key="7">
    <source>
        <dbReference type="ARBA" id="ARBA00022989"/>
    </source>
</evidence>
<name>A0AAE3LEW5_9EURY</name>
<proteinExistence type="inferred from homology"/>
<feature type="transmembrane region" description="Helical" evidence="11">
    <location>
        <begin position="119"/>
        <end position="137"/>
    </location>
</feature>
<feature type="transmembrane region" description="Helical" evidence="11">
    <location>
        <begin position="172"/>
        <end position="193"/>
    </location>
</feature>
<dbReference type="RefSeq" id="WP_315908217.1">
    <property type="nucleotide sequence ID" value="NZ_JAOPKC010000003.1"/>
</dbReference>
<keyword evidence="3" id="KW-0600">Photoreceptor protein</keyword>
<keyword evidence="9 11" id="KW-0472">Membrane</keyword>
<keyword evidence="6" id="KW-0681">Retinal protein</keyword>
<evidence type="ECO:0000313" key="14">
    <source>
        <dbReference type="Proteomes" id="UP001208186"/>
    </source>
</evidence>
<evidence type="ECO:0000313" key="13">
    <source>
        <dbReference type="EMBL" id="MCU4726615.1"/>
    </source>
</evidence>
<evidence type="ECO:0000256" key="1">
    <source>
        <dbReference type="ARBA" id="ARBA00004141"/>
    </source>
</evidence>
<evidence type="ECO:0000256" key="6">
    <source>
        <dbReference type="ARBA" id="ARBA00022925"/>
    </source>
</evidence>
<feature type="transmembrane region" description="Helical" evidence="11">
    <location>
        <begin position="246"/>
        <end position="264"/>
    </location>
</feature>
<comment type="caution">
    <text evidence="13">The sequence shown here is derived from an EMBL/GenBank/DDBJ whole genome shotgun (WGS) entry which is preliminary data.</text>
</comment>
<gene>
    <name evidence="13" type="ORF">OB914_06495</name>
    <name evidence="12" type="ORF">OB916_05160</name>
</gene>
<keyword evidence="5 11" id="KW-0812">Transmembrane</keyword>
<dbReference type="SMART" id="SM01021">
    <property type="entry name" value="Bac_rhodopsin"/>
    <property type="match status" value="1"/>
</dbReference>
<evidence type="ECO:0000256" key="9">
    <source>
        <dbReference type="ARBA" id="ARBA00023136"/>
    </source>
</evidence>
<feature type="transmembrane region" description="Helical" evidence="11">
    <location>
        <begin position="59"/>
        <end position="87"/>
    </location>
</feature>
<sequence>MSQIVPTVVMQVTQQDMFEHVLNDPLLGSSIYANIALAGLTLLLFAYMGRNVADPRAKLIVVSVMSVSAVSIASYTGLASGLTIGILEMPDGHAMSGATTELAHSGETVEGTISLWGRYLTWAFSTPLILLALGLIAGSDITKIFTAIIFDIGIMITGLAAALTTSSYPMRWVWYGISVTFFLVVVYILLFEWSEDAREAGTEEIFSTLKILTVVLWFGYTIWWALGNEGLAVIDSVGLTSWGYSAFDIVAKYLFSFLVVKYVVDNVGKVSGGSEYGATTSGVPADD</sequence>
<evidence type="ECO:0000256" key="4">
    <source>
        <dbReference type="ARBA" id="ARBA00022606"/>
    </source>
</evidence>
<evidence type="ECO:0000313" key="12">
    <source>
        <dbReference type="EMBL" id="MCU4717451.1"/>
    </source>
</evidence>
<comment type="subcellular location">
    <subcellularLocation>
        <location evidence="1">Membrane</location>
        <topology evidence="1">Multi-pass membrane protein</topology>
    </subcellularLocation>
</comment>
<dbReference type="PRINTS" id="PR00251">
    <property type="entry name" value="BACTRLOPSIN"/>
</dbReference>
<feature type="transmembrane region" description="Helical" evidence="11">
    <location>
        <begin position="205"/>
        <end position="226"/>
    </location>
</feature>
<dbReference type="Pfam" id="PF01036">
    <property type="entry name" value="Bac_rhodopsin"/>
    <property type="match status" value="1"/>
</dbReference>
<dbReference type="InterPro" id="IPR001425">
    <property type="entry name" value="Arc/bac/fun_rhodopsins"/>
</dbReference>
<evidence type="ECO:0000256" key="11">
    <source>
        <dbReference type="SAM" id="Phobius"/>
    </source>
</evidence>
<evidence type="ECO:0000256" key="3">
    <source>
        <dbReference type="ARBA" id="ARBA00022543"/>
    </source>
</evidence>
<feature type="transmembrane region" description="Helical" evidence="11">
    <location>
        <begin position="144"/>
        <end position="166"/>
    </location>
</feature>